<sequence>MSAALNLKSSVKETNNNAISYSNNISRYEWGKKCLQRNTACKKRKRDATQGVENLNLRTNENTNPDKTIMKYYINQGKIFLNTKRNLEYVMINHKDKYNVRNGLNEIKPYEDIKETINNDSNLILDVESSLSTSCCSISTKLSDFSLLGNRRVFSNQYDIFSPQISEERKNTLGKKRFQKQISVNEIKKNSILSQDNIKFCDKNSIDGIHDTAENIGASTTKYLFSQCNFNNINNDINSLKYPDCDIQSLLQYIDYTSKMHHEDDSKFLESISKFQSSSINRIWEPDEIESNCIRAVSSRKRDIIRNNEKDQYIDNVPMPKDDPEIITITSTNYKSEKKYKFSFWNKQSAKWCLNFRPHKAGSTDNDNKDKLTIVSFKKHSEENKVQEDKYFHLKNVLILKKRLRSILPNCLRLVKDFDCDSKTFRFYQEQLVYTKLISQELLLPKERENCFKTVLKSLIPRSNKISKKNNRIDEIIEEALISEGDWKPNFVGKRKVPRRHIIRVWNNKQFEEMVIKDYIYKECAPNGFEYIRRKKAKQIMENYIYQTCAPEEFYKMYKNIQRGSTKHKISNKNLPDIIESMTVNDVKELYPDLYYHVEHMISIYKNNYIL</sequence>
<name>A7TTR6_VANPO</name>
<proteinExistence type="predicted"/>
<evidence type="ECO:0000313" key="2">
    <source>
        <dbReference type="Proteomes" id="UP000000267"/>
    </source>
</evidence>
<reference evidence="1 2" key="1">
    <citation type="journal article" date="2007" name="Proc. Natl. Acad. Sci. U.S.A.">
        <title>Independent sorting-out of thousands of duplicated gene pairs in two yeast species descended from a whole-genome duplication.</title>
        <authorList>
            <person name="Scannell D.R."/>
            <person name="Frank A.C."/>
            <person name="Conant G.C."/>
            <person name="Byrne K.P."/>
            <person name="Woolfit M."/>
            <person name="Wolfe K.H."/>
        </authorList>
    </citation>
    <scope>NUCLEOTIDE SEQUENCE [LARGE SCALE GENOMIC DNA]</scope>
    <source>
        <strain evidence="2">ATCC 22028 / DSM 70294 / BCRC 21397 / CBS 2163 / NBRC 10782 / NRRL Y-8283 / UCD 57-17</strain>
    </source>
</reference>
<evidence type="ECO:0000313" key="1">
    <source>
        <dbReference type="EMBL" id="EDO14342.1"/>
    </source>
</evidence>
<organism evidence="2">
    <name type="scientific">Vanderwaltozyma polyspora (strain ATCC 22028 / DSM 70294 / BCRC 21397 / CBS 2163 / NBRC 10782 / NRRL Y-8283 / UCD 57-17)</name>
    <name type="common">Kluyveromyces polysporus</name>
    <dbReference type="NCBI Taxonomy" id="436907"/>
    <lineage>
        <taxon>Eukaryota</taxon>
        <taxon>Fungi</taxon>
        <taxon>Dikarya</taxon>
        <taxon>Ascomycota</taxon>
        <taxon>Saccharomycotina</taxon>
        <taxon>Saccharomycetes</taxon>
        <taxon>Saccharomycetales</taxon>
        <taxon>Saccharomycetaceae</taxon>
        <taxon>Vanderwaltozyma</taxon>
    </lineage>
</organism>
<keyword evidence="2" id="KW-1185">Reference proteome</keyword>
<accession>A7TTR6</accession>
<protein>
    <submittedName>
        <fullName evidence="1">Uncharacterized protein</fullName>
    </submittedName>
</protein>
<dbReference type="InParanoid" id="A7TTR6"/>
<dbReference type="AlphaFoldDB" id="A7TTR6"/>
<dbReference type="OrthoDB" id="10379295at2759"/>
<dbReference type="EMBL" id="DS480611">
    <property type="protein sequence ID" value="EDO14342.1"/>
    <property type="molecule type" value="Genomic_DNA"/>
</dbReference>
<dbReference type="RefSeq" id="XP_001642200.1">
    <property type="nucleotide sequence ID" value="XM_001642150.1"/>
</dbReference>
<dbReference type="KEGG" id="vpo:Kpol_184p2"/>
<gene>
    <name evidence="1" type="ORF">Kpol_184p2</name>
</gene>
<dbReference type="GeneID" id="5542316"/>
<dbReference type="HOGENOM" id="CLU_447038_0_0_1"/>
<dbReference type="Proteomes" id="UP000000267">
    <property type="component" value="Unassembled WGS sequence"/>
</dbReference>